<accession>A0AAV5VHB1</accession>
<protein>
    <submittedName>
        <fullName evidence="1">Uncharacterized protein</fullName>
    </submittedName>
</protein>
<proteinExistence type="predicted"/>
<dbReference type="Proteomes" id="UP001432322">
    <property type="component" value="Unassembled WGS sequence"/>
</dbReference>
<reference evidence="1" key="1">
    <citation type="submission" date="2023-10" db="EMBL/GenBank/DDBJ databases">
        <title>Genome assembly of Pristionchus species.</title>
        <authorList>
            <person name="Yoshida K."/>
            <person name="Sommer R.J."/>
        </authorList>
    </citation>
    <scope>NUCLEOTIDE SEQUENCE</scope>
    <source>
        <strain evidence="1">RS5133</strain>
    </source>
</reference>
<comment type="caution">
    <text evidence="1">The sequence shown here is derived from an EMBL/GenBank/DDBJ whole genome shotgun (WGS) entry which is preliminary data.</text>
</comment>
<organism evidence="1 2">
    <name type="scientific">Pristionchus fissidentatus</name>
    <dbReference type="NCBI Taxonomy" id="1538716"/>
    <lineage>
        <taxon>Eukaryota</taxon>
        <taxon>Metazoa</taxon>
        <taxon>Ecdysozoa</taxon>
        <taxon>Nematoda</taxon>
        <taxon>Chromadorea</taxon>
        <taxon>Rhabditida</taxon>
        <taxon>Rhabditina</taxon>
        <taxon>Diplogasteromorpha</taxon>
        <taxon>Diplogasteroidea</taxon>
        <taxon>Neodiplogasteridae</taxon>
        <taxon>Pristionchus</taxon>
    </lineage>
</organism>
<keyword evidence="2" id="KW-1185">Reference proteome</keyword>
<gene>
    <name evidence="1" type="ORF">PFISCL1PPCAC_8622</name>
</gene>
<evidence type="ECO:0000313" key="1">
    <source>
        <dbReference type="EMBL" id="GMT17325.1"/>
    </source>
</evidence>
<dbReference type="AlphaFoldDB" id="A0AAV5VHB1"/>
<name>A0AAV5VHB1_9BILA</name>
<dbReference type="EMBL" id="BTSY01000003">
    <property type="protein sequence ID" value="GMT17325.1"/>
    <property type="molecule type" value="Genomic_DNA"/>
</dbReference>
<sequence>MVYITPRSLHEMPACMEEHLDYARTSESDCHSIIRRRSGGGMKIPTAMSARYEDASVSRRTSVLLSEDLLKRLTRGLSIW</sequence>
<evidence type="ECO:0000313" key="2">
    <source>
        <dbReference type="Proteomes" id="UP001432322"/>
    </source>
</evidence>